<proteinExistence type="predicted"/>
<dbReference type="OrthoDB" id="488135at2759"/>
<keyword evidence="1" id="KW-0732">Signal</keyword>
<sequence>MIFSSILFVIAAQAVLTTVGQVSIPPVGRYLYKDKNQGYTIAFDINENKKVGIIFVMGEESLEDGMFPLDERARQTYDIDFKSSPSGVQYWYDRIRAILPTFKPVSGDLTSVIFTNGDSPFVMFEGERLDLTREGLDARDDKSKALMYTSYKLEPASKVKELHEYVKENFEKSYEEFFYLATWIALSILYSHRPWDIVFYYDFLTCDLAIIHVKRDGRSVADKSMNLQGDARDFGFQGKKQ</sequence>
<gene>
    <name evidence="2" type="ORF">FOL47_005569</name>
</gene>
<reference evidence="2 3" key="1">
    <citation type="submission" date="2020-04" db="EMBL/GenBank/DDBJ databases">
        <title>Perkinsus chesapeaki whole genome sequence.</title>
        <authorList>
            <person name="Bogema D.R."/>
        </authorList>
    </citation>
    <scope>NUCLEOTIDE SEQUENCE [LARGE SCALE GENOMIC DNA]</scope>
    <source>
        <strain evidence="2">ATCC PRA-425</strain>
    </source>
</reference>
<evidence type="ECO:0000256" key="1">
    <source>
        <dbReference type="SAM" id="SignalP"/>
    </source>
</evidence>
<dbReference type="AlphaFoldDB" id="A0A7J6LWS3"/>
<comment type="caution">
    <text evidence="2">The sequence shown here is derived from an EMBL/GenBank/DDBJ whole genome shotgun (WGS) entry which is preliminary data.</text>
</comment>
<evidence type="ECO:0000313" key="3">
    <source>
        <dbReference type="Proteomes" id="UP000591131"/>
    </source>
</evidence>
<name>A0A7J6LWS3_PERCH</name>
<protein>
    <submittedName>
        <fullName evidence="2">Uncharacterized protein</fullName>
    </submittedName>
</protein>
<dbReference type="Proteomes" id="UP000591131">
    <property type="component" value="Unassembled WGS sequence"/>
</dbReference>
<keyword evidence="3" id="KW-1185">Reference proteome</keyword>
<feature type="signal peptide" evidence="1">
    <location>
        <begin position="1"/>
        <end position="17"/>
    </location>
</feature>
<dbReference type="EMBL" id="JAAPAO010000307">
    <property type="protein sequence ID" value="KAF4663758.1"/>
    <property type="molecule type" value="Genomic_DNA"/>
</dbReference>
<evidence type="ECO:0000313" key="2">
    <source>
        <dbReference type="EMBL" id="KAF4663758.1"/>
    </source>
</evidence>
<accession>A0A7J6LWS3</accession>
<feature type="chain" id="PRO_5029577174" evidence="1">
    <location>
        <begin position="18"/>
        <end position="241"/>
    </location>
</feature>
<organism evidence="2 3">
    <name type="scientific">Perkinsus chesapeaki</name>
    <name type="common">Clam parasite</name>
    <name type="synonym">Perkinsus andrewsi</name>
    <dbReference type="NCBI Taxonomy" id="330153"/>
    <lineage>
        <taxon>Eukaryota</taxon>
        <taxon>Sar</taxon>
        <taxon>Alveolata</taxon>
        <taxon>Perkinsozoa</taxon>
        <taxon>Perkinsea</taxon>
        <taxon>Perkinsida</taxon>
        <taxon>Perkinsidae</taxon>
        <taxon>Perkinsus</taxon>
    </lineage>
</organism>